<dbReference type="RefSeq" id="WP_207681876.1">
    <property type="nucleotide sequence ID" value="NZ_CP061800.1"/>
</dbReference>
<evidence type="ECO:0000256" key="3">
    <source>
        <dbReference type="ARBA" id="ARBA00022723"/>
    </source>
</evidence>
<evidence type="ECO:0000259" key="7">
    <source>
        <dbReference type="PROSITE" id="PS51462"/>
    </source>
</evidence>
<comment type="cofactor">
    <cofactor evidence="1">
        <name>Mg(2+)</name>
        <dbReference type="ChEBI" id="CHEBI:18420"/>
    </cofactor>
</comment>
<dbReference type="Pfam" id="PF00293">
    <property type="entry name" value="NUDIX"/>
    <property type="match status" value="1"/>
</dbReference>
<organism evidence="8 9">
    <name type="scientific">Desulfonema magnum</name>
    <dbReference type="NCBI Taxonomy" id="45655"/>
    <lineage>
        <taxon>Bacteria</taxon>
        <taxon>Pseudomonadati</taxon>
        <taxon>Thermodesulfobacteriota</taxon>
        <taxon>Desulfobacteria</taxon>
        <taxon>Desulfobacterales</taxon>
        <taxon>Desulfococcaceae</taxon>
        <taxon>Desulfonema</taxon>
    </lineage>
</organism>
<dbReference type="PROSITE" id="PS51462">
    <property type="entry name" value="NUDIX"/>
    <property type="match status" value="1"/>
</dbReference>
<keyword evidence="5" id="KW-0460">Magnesium</keyword>
<dbReference type="InterPro" id="IPR020084">
    <property type="entry name" value="NUDIX_hydrolase_CS"/>
</dbReference>
<protein>
    <recommendedName>
        <fullName evidence="2">NAD(+) diphosphatase</fullName>
        <ecNumber evidence="2">3.6.1.22</ecNumber>
    </recommendedName>
</protein>
<keyword evidence="3" id="KW-0479">Metal-binding</keyword>
<dbReference type="PROSITE" id="PS00893">
    <property type="entry name" value="NUDIX_BOX"/>
    <property type="match status" value="1"/>
</dbReference>
<evidence type="ECO:0000256" key="2">
    <source>
        <dbReference type="ARBA" id="ARBA00012381"/>
    </source>
</evidence>
<dbReference type="EMBL" id="CP061800">
    <property type="protein sequence ID" value="QTA86096.1"/>
    <property type="molecule type" value="Genomic_DNA"/>
</dbReference>
<evidence type="ECO:0000256" key="5">
    <source>
        <dbReference type="ARBA" id="ARBA00022842"/>
    </source>
</evidence>
<dbReference type="CDD" id="cd03429">
    <property type="entry name" value="NUDIX_NADH_pyrophosphatase_Nudt13"/>
    <property type="match status" value="1"/>
</dbReference>
<keyword evidence="4 8" id="KW-0378">Hydrolase</keyword>
<evidence type="ECO:0000256" key="1">
    <source>
        <dbReference type="ARBA" id="ARBA00001946"/>
    </source>
</evidence>
<name>A0A975GLQ8_9BACT</name>
<dbReference type="InterPro" id="IPR015376">
    <property type="entry name" value="Znr_NADH_PPase"/>
</dbReference>
<keyword evidence="6" id="KW-0520">NAD</keyword>
<dbReference type="KEGG" id="dmm:dnm_021140"/>
<keyword evidence="9" id="KW-1185">Reference proteome</keyword>
<dbReference type="EC" id="3.6.1.22" evidence="2"/>
<dbReference type="InterPro" id="IPR015375">
    <property type="entry name" value="NADH_PPase-like_N"/>
</dbReference>
<dbReference type="Pfam" id="PF09296">
    <property type="entry name" value="NUDIX-like"/>
    <property type="match status" value="1"/>
</dbReference>
<dbReference type="InterPro" id="IPR049734">
    <property type="entry name" value="NudC-like_C"/>
</dbReference>
<dbReference type="Gene3D" id="3.90.79.10">
    <property type="entry name" value="Nucleoside Triphosphate Pyrophosphohydrolase"/>
    <property type="match status" value="1"/>
</dbReference>
<evidence type="ECO:0000313" key="8">
    <source>
        <dbReference type="EMBL" id="QTA86096.1"/>
    </source>
</evidence>
<dbReference type="GO" id="GO:0016787">
    <property type="term" value="F:hydrolase activity"/>
    <property type="evidence" value="ECO:0007669"/>
    <property type="project" value="UniProtKB-KW"/>
</dbReference>
<gene>
    <name evidence="8" type="ORF">dnm_021140</name>
</gene>
<proteinExistence type="predicted"/>
<dbReference type="GO" id="GO:0046872">
    <property type="term" value="F:metal ion binding"/>
    <property type="evidence" value="ECO:0007669"/>
    <property type="project" value="UniProtKB-KW"/>
</dbReference>
<dbReference type="Pfam" id="PF09297">
    <property type="entry name" value="Zn_ribbon_NUD"/>
    <property type="match status" value="1"/>
</dbReference>
<reference evidence="8" key="1">
    <citation type="journal article" date="2021" name="Microb. Physiol.">
        <title>Proteogenomic Insights into the Physiology of Marine, Sulfate-Reducing, Filamentous Desulfonema limicola and Desulfonema magnum.</title>
        <authorList>
            <person name="Schnaars V."/>
            <person name="Wohlbrand L."/>
            <person name="Scheve S."/>
            <person name="Hinrichs C."/>
            <person name="Reinhardt R."/>
            <person name="Rabus R."/>
        </authorList>
    </citation>
    <scope>NUCLEOTIDE SEQUENCE</scope>
    <source>
        <strain evidence="8">4be13</strain>
    </source>
</reference>
<dbReference type="InterPro" id="IPR015797">
    <property type="entry name" value="NUDIX_hydrolase-like_dom_sf"/>
</dbReference>
<accession>A0A975GLQ8</accession>
<dbReference type="PANTHER" id="PTHR11383">
    <property type="entry name" value="NUCLEOSIDE DIPHOSPHATE-LINKED MOIETY X MOTIF 13"/>
    <property type="match status" value="1"/>
</dbReference>
<evidence type="ECO:0000256" key="4">
    <source>
        <dbReference type="ARBA" id="ARBA00022801"/>
    </source>
</evidence>
<dbReference type="Gene3D" id="3.90.79.20">
    <property type="match status" value="1"/>
</dbReference>
<evidence type="ECO:0000256" key="6">
    <source>
        <dbReference type="ARBA" id="ARBA00023027"/>
    </source>
</evidence>
<dbReference type="Proteomes" id="UP000663722">
    <property type="component" value="Chromosome"/>
</dbReference>
<dbReference type="SUPFAM" id="SSF55811">
    <property type="entry name" value="Nudix"/>
    <property type="match status" value="2"/>
</dbReference>
<evidence type="ECO:0000313" key="9">
    <source>
        <dbReference type="Proteomes" id="UP000663722"/>
    </source>
</evidence>
<sequence length="270" mass="30777">MDFIPSNLEPTEQTEPAWWFAFSKHKLLVEQADETVAVPWIRDLAEFNLEPIRKQYLGTLNGHPCYSAELPDGAPEPDGMSFLGLRRLFGLMEETFYKIAGLGFEIVKWDQTHQYCSRCGASTEKKHDERAKICPECGLVNYPRISPAIIVAITKNDQILLARANHFPTKLYSVIAGYVELGESLEECVRREIREEVGIEVKNIRYFGSQSWPYTNSMMIGFTSEYASGEIRVDEVEIADAGWFDADNLPRLPGWGSIAKQLIDWFLESR</sequence>
<feature type="domain" description="Nudix hydrolase" evidence="7">
    <location>
        <begin position="143"/>
        <end position="267"/>
    </location>
</feature>
<dbReference type="InterPro" id="IPR000086">
    <property type="entry name" value="NUDIX_hydrolase_dom"/>
</dbReference>
<dbReference type="NCBIfam" id="NF001299">
    <property type="entry name" value="PRK00241.1"/>
    <property type="match status" value="1"/>
</dbReference>
<dbReference type="PANTHER" id="PTHR11383:SF3">
    <property type="entry name" value="NAD(P)H PYROPHOSPHATASE NUDT13, MITOCHONDRIAL"/>
    <property type="match status" value="1"/>
</dbReference>
<dbReference type="AlphaFoldDB" id="A0A975GLQ8"/>